<dbReference type="SMART" id="SM00367">
    <property type="entry name" value="LRR_CC"/>
    <property type="match status" value="7"/>
</dbReference>
<dbReference type="SUPFAM" id="SSF52047">
    <property type="entry name" value="RNI-like"/>
    <property type="match status" value="1"/>
</dbReference>
<dbReference type="Gene3D" id="3.80.10.10">
    <property type="entry name" value="Ribonuclease Inhibitor"/>
    <property type="match status" value="2"/>
</dbReference>
<proteinExistence type="predicted"/>
<protein>
    <submittedName>
        <fullName evidence="3">Uncharacterized LOC103101858</fullName>
    </submittedName>
</protein>
<feature type="region of interest" description="Disordered" evidence="1">
    <location>
        <begin position="166"/>
        <end position="186"/>
    </location>
</feature>
<accession>A0A5F8G598</accession>
<dbReference type="GeneTree" id="ENSGT00390000009358"/>
<name>A0A5F8G598_MONDO</name>
<reference evidence="3" key="3">
    <citation type="submission" date="2025-09" db="UniProtKB">
        <authorList>
            <consortium name="Ensembl"/>
        </authorList>
    </citation>
    <scope>IDENTIFICATION</scope>
</reference>
<feature type="domain" description="F-box/LRR-repeat protein 15-like leucin rich repeat" evidence="2">
    <location>
        <begin position="983"/>
        <end position="1142"/>
    </location>
</feature>
<feature type="region of interest" description="Disordered" evidence="1">
    <location>
        <begin position="1"/>
        <end position="25"/>
    </location>
</feature>
<feature type="compositionally biased region" description="Polar residues" evidence="1">
    <location>
        <begin position="1"/>
        <end position="15"/>
    </location>
</feature>
<evidence type="ECO:0000256" key="1">
    <source>
        <dbReference type="SAM" id="MobiDB-lite"/>
    </source>
</evidence>
<feature type="region of interest" description="Disordered" evidence="1">
    <location>
        <begin position="796"/>
        <end position="816"/>
    </location>
</feature>
<feature type="compositionally biased region" description="Basic and acidic residues" evidence="1">
    <location>
        <begin position="206"/>
        <end position="215"/>
    </location>
</feature>
<feature type="compositionally biased region" description="Polar residues" evidence="1">
    <location>
        <begin position="196"/>
        <end position="205"/>
    </location>
</feature>
<dbReference type="PANTHER" id="PTHR13318:SF95">
    <property type="entry name" value="F-BOX PROTEIN YLR352W"/>
    <property type="match status" value="1"/>
</dbReference>
<dbReference type="InterPro" id="IPR057207">
    <property type="entry name" value="FBXL15_LRR"/>
</dbReference>
<evidence type="ECO:0000313" key="3">
    <source>
        <dbReference type="Ensembl" id="ENSMODP00000042637.1"/>
    </source>
</evidence>
<evidence type="ECO:0000313" key="4">
    <source>
        <dbReference type="Proteomes" id="UP000002280"/>
    </source>
</evidence>
<feature type="region of interest" description="Disordered" evidence="1">
    <location>
        <begin position="196"/>
        <end position="215"/>
    </location>
</feature>
<dbReference type="Ensembl" id="ENSMODT00000088194.1">
    <property type="protein sequence ID" value="ENSMODP00000042637.1"/>
    <property type="gene ID" value="ENSMODG00000027531.2"/>
</dbReference>
<organism evidence="3 4">
    <name type="scientific">Monodelphis domestica</name>
    <name type="common">Gray short-tailed opossum</name>
    <dbReference type="NCBI Taxonomy" id="13616"/>
    <lineage>
        <taxon>Eukaryota</taxon>
        <taxon>Metazoa</taxon>
        <taxon>Chordata</taxon>
        <taxon>Craniata</taxon>
        <taxon>Vertebrata</taxon>
        <taxon>Euteleostomi</taxon>
        <taxon>Mammalia</taxon>
        <taxon>Metatheria</taxon>
        <taxon>Didelphimorphia</taxon>
        <taxon>Didelphidae</taxon>
        <taxon>Monodelphis</taxon>
    </lineage>
</organism>
<dbReference type="AlphaFoldDB" id="A0A5F8G598"/>
<keyword evidence="4" id="KW-1185">Reference proteome</keyword>
<dbReference type="Pfam" id="PF25372">
    <property type="entry name" value="DUF7885"/>
    <property type="match status" value="1"/>
</dbReference>
<dbReference type="Proteomes" id="UP000002280">
    <property type="component" value="Chromosome 6"/>
</dbReference>
<feature type="compositionally biased region" description="Polar residues" evidence="1">
    <location>
        <begin position="802"/>
        <end position="813"/>
    </location>
</feature>
<feature type="compositionally biased region" description="Polar residues" evidence="1">
    <location>
        <begin position="168"/>
        <end position="178"/>
    </location>
</feature>
<evidence type="ECO:0000259" key="2">
    <source>
        <dbReference type="Pfam" id="PF25372"/>
    </source>
</evidence>
<dbReference type="Bgee" id="ENSMODG00000027531">
    <property type="expression patterns" value="Expressed in ovary and 7 other cell types or tissues"/>
</dbReference>
<dbReference type="InterPro" id="IPR032675">
    <property type="entry name" value="LRR_dom_sf"/>
</dbReference>
<sequence length="1182" mass="132356">MDNLSRKTASWQSCDCTDETDSPRTSELKLLRARRVAYYESIGILKTSSLGNGNKSALKASLRAPLGCKTSLSESQASISRDRWQSPHPVVSEDVNMGQQILKMAGEKTKEDKTVVGQRVQGESRRNSCPSELDLSLLDDVLVPETRKLRHVMNWAQRFLTKRHEGQELTSPQENPPFTLSLHGQRKTGQDFQETFMNSCHSPSQSRDDDPRIHADSQKSFSFSSVTTETLPETCFPLDLLSSLEERFPGNHSSEGQEAAFQKEKRPPLSPLLGFRQPCFVQPTCDEPENTYSQNQSEPGETGIPSEIVSVQQQPKDHCEKNLFNEDWHGNDYFWVPLTESSEDECTDENGENWRTFRKDFQLRDSEEVSGIFLSPRSPSMIGLRSPWSKSNIISVWETDACEKSKEGTITSWKPRGFISRFQIDSPLDTGDSVLISKLTTAQFDLPVDDLRVRKEESLSQELDFMVASRDLNQRNGLLSECVKADKTFVAQTISGSQEVSACNGFDIGESKIHKMGQRQINEKSQGNDSLIQISNPQLKSLGNSSENATSKICSYCTLECELTSDHHCVMCHSKKVDLSSPTGMDWKITQTSKVIDKEMICESKENTISSSYPVSKDLPETISENSSFSWKIGSGDCRISWDDPLPEKLEKKASVLETYFFYLHQLNKIRGCNSEEESLSFSNHFTDLLENNASKRHPEKKIIDERIRSSSESGVFQAIGHRETTEPVQENSQHGSIEEETTEEWLFPKSLSNLIKESKFHPERPFYAPIKITSKATDCKSYWKKSRVAWSSHVRGEQELRSQTMSKPSSAQVEKKKSMGNSHSICLSGKRIHISDCHTLNDDCLVTLGNHHPQSLTLHRCHDDIQAITDRGLKQFFHHCRESLQELNVTSCSGPRLKGDKLLLYASTFCNRLTVVDISWTGATDLGVLALAEGVSSLQGLSINGCQITDKAIRTLVKKHGNSLNKLEVFGCHALTARCVSCLALSCPHLRTLNIGRVPKITEVSFAKILGNLRKVTALNVAGLEMVKDQIVHLIVTKCRNLDCLVLSSCSGVTDVSLLEISTYLRKIRNLDVSGCKKVTDIGVQALARSCHQLQYLDLSSTGASKRGVSLLASYCHGTLECVKLSFCKEITLDVVRKLCKKCRRLKMLHLYGCHITPDLSVIKDIYKTVQVFHDVSASAC</sequence>
<dbReference type="PANTHER" id="PTHR13318">
    <property type="entry name" value="PARTNER OF PAIRED, ISOFORM B-RELATED"/>
    <property type="match status" value="1"/>
</dbReference>
<reference evidence="3 4" key="1">
    <citation type="journal article" date="2007" name="Nature">
        <title>Genome of the marsupial Monodelphis domestica reveals innovation in non-coding sequences.</title>
        <authorList>
            <person name="Mikkelsen T.S."/>
            <person name="Wakefield M.J."/>
            <person name="Aken B."/>
            <person name="Amemiya C.T."/>
            <person name="Chang J.L."/>
            <person name="Duke S."/>
            <person name="Garber M."/>
            <person name="Gentles A.J."/>
            <person name="Goodstadt L."/>
            <person name="Heger A."/>
            <person name="Jurka J."/>
            <person name="Kamal M."/>
            <person name="Mauceli E."/>
            <person name="Searle S.M."/>
            <person name="Sharpe T."/>
            <person name="Baker M.L."/>
            <person name="Batzer M.A."/>
            <person name="Benos P.V."/>
            <person name="Belov K."/>
            <person name="Clamp M."/>
            <person name="Cook A."/>
            <person name="Cuff J."/>
            <person name="Das R."/>
            <person name="Davidow L."/>
            <person name="Deakin J.E."/>
            <person name="Fazzari M.J."/>
            <person name="Glass J.L."/>
            <person name="Grabherr M."/>
            <person name="Greally J.M."/>
            <person name="Gu W."/>
            <person name="Hore T.A."/>
            <person name="Huttley G.A."/>
            <person name="Kleber M."/>
            <person name="Jirtle R.L."/>
            <person name="Koina E."/>
            <person name="Lee J.T."/>
            <person name="Mahony S."/>
            <person name="Marra M.A."/>
            <person name="Miller R.D."/>
            <person name="Nicholls R.D."/>
            <person name="Oda M."/>
            <person name="Papenfuss A.T."/>
            <person name="Parra Z.E."/>
            <person name="Pollock D.D."/>
            <person name="Ray D.A."/>
            <person name="Schein J.E."/>
            <person name="Speed T.P."/>
            <person name="Thompson K."/>
            <person name="VandeBerg J.L."/>
            <person name="Wade C.M."/>
            <person name="Walker J.A."/>
            <person name="Waters P.D."/>
            <person name="Webber C."/>
            <person name="Weidman J.R."/>
            <person name="Xie X."/>
            <person name="Zody M.C."/>
            <person name="Baldwin J."/>
            <person name="Abdouelleil A."/>
            <person name="Abdulkadir J."/>
            <person name="Abebe A."/>
            <person name="Abera B."/>
            <person name="Abreu J."/>
            <person name="Acer S.C."/>
            <person name="Aftuck L."/>
            <person name="Alexander A."/>
            <person name="An P."/>
            <person name="Anderson E."/>
            <person name="Anderson S."/>
            <person name="Arachi H."/>
            <person name="Azer M."/>
            <person name="Bachantsang P."/>
            <person name="Barry A."/>
            <person name="Bayul T."/>
            <person name="Berlin A."/>
            <person name="Bessette D."/>
            <person name="Bloom T."/>
            <person name="Bloom T."/>
            <person name="Boguslavskiy L."/>
            <person name="Bonnet C."/>
            <person name="Boukhgalter B."/>
            <person name="Bourzgui I."/>
            <person name="Brown A."/>
            <person name="Cahill P."/>
            <person name="Channer S."/>
            <person name="Cheshatsang Y."/>
            <person name="Chuda L."/>
            <person name="Citroen M."/>
            <person name="Collymore A."/>
            <person name="Cooke P."/>
            <person name="Costello M."/>
            <person name="D'Aco K."/>
            <person name="Daza R."/>
            <person name="De Haan G."/>
            <person name="DeGray S."/>
            <person name="DeMaso C."/>
            <person name="Dhargay N."/>
            <person name="Dooley K."/>
            <person name="Dooley E."/>
            <person name="Doricent M."/>
            <person name="Dorje P."/>
            <person name="Dorjee K."/>
            <person name="Dupes A."/>
            <person name="Elong R."/>
            <person name="Falk J."/>
            <person name="Farina A."/>
            <person name="Faro S."/>
            <person name="Ferguson D."/>
            <person name="Fisher S."/>
            <person name="Foley C.D."/>
            <person name="Franke A."/>
            <person name="Friedrich D."/>
            <person name="Gadbois L."/>
            <person name="Gearin G."/>
            <person name="Gearin C.R."/>
            <person name="Giannoukos G."/>
            <person name="Goode T."/>
            <person name="Graham J."/>
            <person name="Grandbois E."/>
            <person name="Grewal S."/>
            <person name="Gyaltsen K."/>
            <person name="Hafez N."/>
            <person name="Hagos B."/>
            <person name="Hall J."/>
            <person name="Henson C."/>
            <person name="Hollinger A."/>
            <person name="Honan T."/>
            <person name="Huard M.D."/>
            <person name="Hughes L."/>
            <person name="Hurhula B."/>
            <person name="Husby M.E."/>
            <person name="Kamat A."/>
            <person name="Kanga B."/>
            <person name="Kashin S."/>
            <person name="Khazanovich D."/>
            <person name="Kisner P."/>
            <person name="Lance K."/>
            <person name="Lara M."/>
            <person name="Lee W."/>
            <person name="Lennon N."/>
            <person name="Letendre F."/>
            <person name="LeVine R."/>
            <person name="Lipovsky A."/>
            <person name="Liu X."/>
            <person name="Liu J."/>
            <person name="Liu S."/>
            <person name="Lokyitsang T."/>
            <person name="Lokyitsang Y."/>
            <person name="Lubonja R."/>
            <person name="Lui A."/>
            <person name="MacDonald P."/>
            <person name="Magnisalis V."/>
            <person name="Maru K."/>
            <person name="Matthews C."/>
            <person name="McCusker W."/>
            <person name="McDonough S."/>
            <person name="Mehta T."/>
            <person name="Meldrim J."/>
            <person name="Meneus L."/>
            <person name="Mihai O."/>
            <person name="Mihalev A."/>
            <person name="Mihova T."/>
            <person name="Mittelman R."/>
            <person name="Mlenga V."/>
            <person name="Montmayeur A."/>
            <person name="Mulrain L."/>
            <person name="Navidi A."/>
            <person name="Naylor J."/>
            <person name="Negash T."/>
            <person name="Nguyen T."/>
            <person name="Nguyen N."/>
            <person name="Nicol R."/>
            <person name="Norbu C."/>
            <person name="Norbu N."/>
            <person name="Novod N."/>
            <person name="O'Neill B."/>
            <person name="Osman S."/>
            <person name="Markiewicz E."/>
            <person name="Oyono O.L."/>
            <person name="Patti C."/>
            <person name="Phunkhang P."/>
            <person name="Pierre F."/>
            <person name="Priest M."/>
            <person name="Raghuraman S."/>
            <person name="Rege F."/>
            <person name="Reyes R."/>
            <person name="Rise C."/>
            <person name="Rogov P."/>
            <person name="Ross K."/>
            <person name="Ryan E."/>
            <person name="Settipalli S."/>
            <person name="Shea T."/>
            <person name="Sherpa N."/>
            <person name="Shi L."/>
            <person name="Shih D."/>
            <person name="Sparrow T."/>
            <person name="Spaulding J."/>
            <person name="Stalker J."/>
            <person name="Stange-Thomann N."/>
            <person name="Stavropoulos S."/>
            <person name="Stone C."/>
            <person name="Strader C."/>
            <person name="Tesfaye S."/>
            <person name="Thomson T."/>
            <person name="Thoulutsang Y."/>
            <person name="Thoulutsang D."/>
            <person name="Topham K."/>
            <person name="Topping I."/>
            <person name="Tsamla T."/>
            <person name="Vassiliev H."/>
            <person name="Vo A."/>
            <person name="Wangchuk T."/>
            <person name="Wangdi T."/>
            <person name="Weiand M."/>
            <person name="Wilkinson J."/>
            <person name="Wilson A."/>
            <person name="Yadav S."/>
            <person name="Young G."/>
            <person name="Yu Q."/>
            <person name="Zembek L."/>
            <person name="Zhong D."/>
            <person name="Zimmer A."/>
            <person name="Zwirko Z."/>
            <person name="Jaffe D.B."/>
            <person name="Alvarez P."/>
            <person name="Brockman W."/>
            <person name="Butler J."/>
            <person name="Chin C."/>
            <person name="Gnerre S."/>
            <person name="MacCallum I."/>
            <person name="Graves J.A."/>
            <person name="Ponting C.P."/>
            <person name="Breen M."/>
            <person name="Samollow P.B."/>
            <person name="Lander E.S."/>
            <person name="Lindblad-Toh K."/>
        </authorList>
    </citation>
    <scope>NUCLEOTIDE SEQUENCE [LARGE SCALE GENOMIC DNA]</scope>
</reference>
<dbReference type="InterPro" id="IPR006553">
    <property type="entry name" value="Leu-rich_rpt_Cys-con_subtyp"/>
</dbReference>
<feature type="region of interest" description="Disordered" evidence="1">
    <location>
        <begin position="107"/>
        <end position="129"/>
    </location>
</feature>
<reference evidence="3" key="2">
    <citation type="submission" date="2025-08" db="UniProtKB">
        <authorList>
            <consortium name="Ensembl"/>
        </authorList>
    </citation>
    <scope>IDENTIFICATION</scope>
</reference>